<protein>
    <submittedName>
        <fullName evidence="6">Uncharacterized protein</fullName>
    </submittedName>
</protein>
<gene>
    <name evidence="6" type="ORF">PHYPSEUDO_001597</name>
</gene>
<evidence type="ECO:0000256" key="4">
    <source>
        <dbReference type="SAM" id="MobiDB-lite"/>
    </source>
</evidence>
<keyword evidence="5" id="KW-0472">Membrane</keyword>
<dbReference type="EMBL" id="JAGDFM010000123">
    <property type="protein sequence ID" value="KAG7385383.1"/>
    <property type="molecule type" value="Genomic_DNA"/>
</dbReference>
<dbReference type="PANTHER" id="PTHR18896:SF76">
    <property type="entry name" value="PHOSPHOLIPASE"/>
    <property type="match status" value="1"/>
</dbReference>
<sequence length="338" mass="36730">MDAWIAAVRPAYTVLKYDRYYAVRPAASGCQPRTRTSILLFVVFAVAFAALLTPTSAFSFTTLFDGDDDDASSSRATADKSTSGSRSPGLTVRSEVIPRQPLLDTADCFITEKEMTASRGGVPREDLAVYTTGNKVTAYTAANDFYDAVYDDLSSAKKGNQVMLAAWLTALVPLKPDVDPTGAKTGVREVFAGVVERGGNVSVLNWASVASGYVPFNLKARDSINSIPPSNGARAKFIFDDRINLVASHHQNTLVIASSRSSNKRYQPAAYVGDLANDRWDTMYHNNTAIRDAGNITYKSKDWVDGHIRTHGPAARDAASNFMARWNSNYLPCRTKAG</sequence>
<evidence type="ECO:0000256" key="1">
    <source>
        <dbReference type="ARBA" id="ARBA00000798"/>
    </source>
</evidence>
<evidence type="ECO:0000256" key="5">
    <source>
        <dbReference type="SAM" id="Phobius"/>
    </source>
</evidence>
<dbReference type="GO" id="GO:0004630">
    <property type="term" value="F:phospholipase D activity"/>
    <property type="evidence" value="ECO:0007669"/>
    <property type="project" value="UniProtKB-EC"/>
</dbReference>
<feature type="region of interest" description="Disordered" evidence="4">
    <location>
        <begin position="69"/>
        <end position="91"/>
    </location>
</feature>
<keyword evidence="2" id="KW-0677">Repeat</keyword>
<dbReference type="AlphaFoldDB" id="A0A8T1VZP4"/>
<proteinExistence type="predicted"/>
<feature type="compositionally biased region" description="Low complexity" evidence="4">
    <location>
        <begin position="73"/>
        <end position="83"/>
    </location>
</feature>
<dbReference type="Proteomes" id="UP000694044">
    <property type="component" value="Unassembled WGS sequence"/>
</dbReference>
<dbReference type="InterPro" id="IPR015679">
    <property type="entry name" value="PLipase_D_fam"/>
</dbReference>
<evidence type="ECO:0000313" key="6">
    <source>
        <dbReference type="EMBL" id="KAG7385383.1"/>
    </source>
</evidence>
<keyword evidence="5" id="KW-1133">Transmembrane helix</keyword>
<reference evidence="6" key="1">
    <citation type="submission" date="2021-02" db="EMBL/GenBank/DDBJ databases">
        <authorList>
            <person name="Palmer J.M."/>
        </authorList>
    </citation>
    <scope>NUCLEOTIDE SEQUENCE</scope>
    <source>
        <strain evidence="6">SCRP734</strain>
    </source>
</reference>
<dbReference type="OrthoDB" id="161860at2759"/>
<dbReference type="PANTHER" id="PTHR18896">
    <property type="entry name" value="PHOSPHOLIPASE D"/>
    <property type="match status" value="1"/>
</dbReference>
<comment type="caution">
    <text evidence="6">The sequence shown here is derived from an EMBL/GenBank/DDBJ whole genome shotgun (WGS) entry which is preliminary data.</text>
</comment>
<dbReference type="GO" id="GO:0009395">
    <property type="term" value="P:phospholipid catabolic process"/>
    <property type="evidence" value="ECO:0007669"/>
    <property type="project" value="TreeGrafter"/>
</dbReference>
<feature type="transmembrane region" description="Helical" evidence="5">
    <location>
        <begin position="38"/>
        <end position="64"/>
    </location>
</feature>
<name>A0A8T1VZP4_9STRA</name>
<evidence type="ECO:0000313" key="7">
    <source>
        <dbReference type="Proteomes" id="UP000694044"/>
    </source>
</evidence>
<keyword evidence="7" id="KW-1185">Reference proteome</keyword>
<keyword evidence="5" id="KW-0812">Transmembrane</keyword>
<organism evidence="6 7">
    <name type="scientific">Phytophthora pseudosyringae</name>
    <dbReference type="NCBI Taxonomy" id="221518"/>
    <lineage>
        <taxon>Eukaryota</taxon>
        <taxon>Sar</taxon>
        <taxon>Stramenopiles</taxon>
        <taxon>Oomycota</taxon>
        <taxon>Peronosporomycetes</taxon>
        <taxon>Peronosporales</taxon>
        <taxon>Peronosporaceae</taxon>
        <taxon>Phytophthora</taxon>
    </lineage>
</organism>
<evidence type="ECO:0000256" key="2">
    <source>
        <dbReference type="ARBA" id="ARBA00022737"/>
    </source>
</evidence>
<keyword evidence="3" id="KW-0443">Lipid metabolism</keyword>
<dbReference type="GO" id="GO:0005886">
    <property type="term" value="C:plasma membrane"/>
    <property type="evidence" value="ECO:0007669"/>
    <property type="project" value="TreeGrafter"/>
</dbReference>
<evidence type="ECO:0000256" key="3">
    <source>
        <dbReference type="ARBA" id="ARBA00023098"/>
    </source>
</evidence>
<accession>A0A8T1VZP4</accession>
<comment type="catalytic activity">
    <reaction evidence="1">
        <text>a 1,2-diacyl-sn-glycero-3-phosphocholine + H2O = a 1,2-diacyl-sn-glycero-3-phosphate + choline + H(+)</text>
        <dbReference type="Rhea" id="RHEA:14445"/>
        <dbReference type="ChEBI" id="CHEBI:15354"/>
        <dbReference type="ChEBI" id="CHEBI:15377"/>
        <dbReference type="ChEBI" id="CHEBI:15378"/>
        <dbReference type="ChEBI" id="CHEBI:57643"/>
        <dbReference type="ChEBI" id="CHEBI:58608"/>
        <dbReference type="EC" id="3.1.4.4"/>
    </reaction>
</comment>